<dbReference type="CDD" id="cd01949">
    <property type="entry name" value="GGDEF"/>
    <property type="match status" value="1"/>
</dbReference>
<dbReference type="AlphaFoldDB" id="A0A5P3A7J4"/>
<evidence type="ECO:0000259" key="4">
    <source>
        <dbReference type="PROSITE" id="PS50887"/>
    </source>
</evidence>
<dbReference type="EC" id="2.7.7.65" evidence="1"/>
<dbReference type="InterPro" id="IPR043128">
    <property type="entry name" value="Rev_trsase/Diguanyl_cyclase"/>
</dbReference>
<dbReference type="PANTHER" id="PTHR45138:SF9">
    <property type="entry name" value="DIGUANYLATE CYCLASE DGCM-RELATED"/>
    <property type="match status" value="1"/>
</dbReference>
<dbReference type="KEGG" id="rid:RIdsm_00455"/>
<evidence type="ECO:0000313" key="5">
    <source>
        <dbReference type="EMBL" id="QEW24673.1"/>
    </source>
</evidence>
<keyword evidence="3" id="KW-1133">Transmembrane helix</keyword>
<dbReference type="NCBIfam" id="TIGR00254">
    <property type="entry name" value="GGDEF"/>
    <property type="match status" value="1"/>
</dbReference>
<evidence type="ECO:0000313" key="6">
    <source>
        <dbReference type="Proteomes" id="UP000325785"/>
    </source>
</evidence>
<proteinExistence type="predicted"/>
<name>A0A5P3A7J4_9RHOB</name>
<dbReference type="RefSeq" id="WP_143100491.1">
    <property type="nucleotide sequence ID" value="NZ_FOMY01000007.1"/>
</dbReference>
<evidence type="ECO:0000256" key="3">
    <source>
        <dbReference type="SAM" id="Phobius"/>
    </source>
</evidence>
<evidence type="ECO:0000256" key="1">
    <source>
        <dbReference type="ARBA" id="ARBA00012528"/>
    </source>
</evidence>
<dbReference type="GO" id="GO:0052621">
    <property type="term" value="F:diguanylate cyclase activity"/>
    <property type="evidence" value="ECO:0007669"/>
    <property type="project" value="UniProtKB-EC"/>
</dbReference>
<keyword evidence="5" id="KW-0808">Transferase</keyword>
<keyword evidence="5" id="KW-0548">Nucleotidyltransferase</keyword>
<comment type="catalytic activity">
    <reaction evidence="2">
        <text>2 GTP = 3',3'-c-di-GMP + 2 diphosphate</text>
        <dbReference type="Rhea" id="RHEA:24898"/>
        <dbReference type="ChEBI" id="CHEBI:33019"/>
        <dbReference type="ChEBI" id="CHEBI:37565"/>
        <dbReference type="ChEBI" id="CHEBI:58805"/>
        <dbReference type="EC" id="2.7.7.65"/>
    </reaction>
</comment>
<dbReference type="InterPro" id="IPR000160">
    <property type="entry name" value="GGDEF_dom"/>
</dbReference>
<dbReference type="Pfam" id="PF00990">
    <property type="entry name" value="GGDEF"/>
    <property type="match status" value="1"/>
</dbReference>
<keyword evidence="3" id="KW-0472">Membrane</keyword>
<dbReference type="OrthoDB" id="9812260at2"/>
<feature type="domain" description="GGDEF" evidence="4">
    <location>
        <begin position="103"/>
        <end position="233"/>
    </location>
</feature>
<sequence>MQLRLKHMRDVRVFAAAITAVALAGNFALQSLMYPADVVGGLRFSGSIITVALALPISFFVGLRLRDIYRLTVSLEAARDRDPLTGALTRPAFHRCAAEMGGVPATLIVADIDHFKGFNDRLGHLAGDAALRHVVEVLGRNSRKEDLLARFGGEEFLMLLPGTTPGEGQRVAERLCARLRNNPVLIDGAEHPVTASFGVTEVKTAQDLGAAIGRADAALYAAKRGGRDRVCKG</sequence>
<dbReference type="InterPro" id="IPR050469">
    <property type="entry name" value="Diguanylate_Cyclase"/>
</dbReference>
<feature type="transmembrane region" description="Helical" evidence="3">
    <location>
        <begin position="44"/>
        <end position="63"/>
    </location>
</feature>
<dbReference type="InterPro" id="IPR029787">
    <property type="entry name" value="Nucleotide_cyclase"/>
</dbReference>
<dbReference type="Gene3D" id="3.30.70.270">
    <property type="match status" value="1"/>
</dbReference>
<gene>
    <name evidence="5" type="primary">yedQ</name>
    <name evidence="5" type="ORF">RIdsm_00455</name>
</gene>
<dbReference type="SUPFAM" id="SSF55073">
    <property type="entry name" value="Nucleotide cyclase"/>
    <property type="match status" value="1"/>
</dbReference>
<evidence type="ECO:0000256" key="2">
    <source>
        <dbReference type="ARBA" id="ARBA00034247"/>
    </source>
</evidence>
<protein>
    <recommendedName>
        <fullName evidence="1">diguanylate cyclase</fullName>
        <ecNumber evidence="1">2.7.7.65</ecNumber>
    </recommendedName>
</protein>
<accession>A0A5P3A7J4</accession>
<dbReference type="PROSITE" id="PS50887">
    <property type="entry name" value="GGDEF"/>
    <property type="match status" value="1"/>
</dbReference>
<dbReference type="SMART" id="SM00267">
    <property type="entry name" value="GGDEF"/>
    <property type="match status" value="1"/>
</dbReference>
<organism evidence="5 6">
    <name type="scientific">Roseovarius indicus</name>
    <dbReference type="NCBI Taxonomy" id="540747"/>
    <lineage>
        <taxon>Bacteria</taxon>
        <taxon>Pseudomonadati</taxon>
        <taxon>Pseudomonadota</taxon>
        <taxon>Alphaproteobacteria</taxon>
        <taxon>Rhodobacterales</taxon>
        <taxon>Roseobacteraceae</taxon>
        <taxon>Roseovarius</taxon>
    </lineage>
</organism>
<dbReference type="PANTHER" id="PTHR45138">
    <property type="entry name" value="REGULATORY COMPONENTS OF SENSORY TRANSDUCTION SYSTEM"/>
    <property type="match status" value="1"/>
</dbReference>
<dbReference type="Proteomes" id="UP000325785">
    <property type="component" value="Chromosome"/>
</dbReference>
<reference evidence="5 6" key="1">
    <citation type="submission" date="2018-08" db="EMBL/GenBank/DDBJ databases">
        <title>Genetic Globetrotter - A new plasmid hitch-hiking vast phylogenetic and geographic distances.</title>
        <authorList>
            <person name="Vollmers J."/>
            <person name="Petersen J."/>
        </authorList>
    </citation>
    <scope>NUCLEOTIDE SEQUENCE [LARGE SCALE GENOMIC DNA]</scope>
    <source>
        <strain evidence="5 6">DSM 26383</strain>
    </source>
</reference>
<keyword evidence="3" id="KW-0812">Transmembrane</keyword>
<dbReference type="EMBL" id="CP031598">
    <property type="protein sequence ID" value="QEW24673.1"/>
    <property type="molecule type" value="Genomic_DNA"/>
</dbReference>